<accession>A0AAU9UGJ0</accession>
<evidence type="ECO:0000256" key="6">
    <source>
        <dbReference type="SAM" id="MobiDB-lite"/>
    </source>
</evidence>
<organism evidence="9 10">
    <name type="scientific">Euphydryas editha</name>
    <name type="common">Edith's checkerspot</name>
    <dbReference type="NCBI Taxonomy" id="104508"/>
    <lineage>
        <taxon>Eukaryota</taxon>
        <taxon>Metazoa</taxon>
        <taxon>Ecdysozoa</taxon>
        <taxon>Arthropoda</taxon>
        <taxon>Hexapoda</taxon>
        <taxon>Insecta</taxon>
        <taxon>Pterygota</taxon>
        <taxon>Neoptera</taxon>
        <taxon>Endopterygota</taxon>
        <taxon>Lepidoptera</taxon>
        <taxon>Glossata</taxon>
        <taxon>Ditrysia</taxon>
        <taxon>Papilionoidea</taxon>
        <taxon>Nymphalidae</taxon>
        <taxon>Nymphalinae</taxon>
        <taxon>Euphydryas</taxon>
    </lineage>
</organism>
<dbReference type="GO" id="GO:0050839">
    <property type="term" value="F:cell adhesion molecule binding"/>
    <property type="evidence" value="ECO:0007669"/>
    <property type="project" value="TreeGrafter"/>
</dbReference>
<feature type="domain" description="Ig-like" evidence="8">
    <location>
        <begin position="20"/>
        <end position="102"/>
    </location>
</feature>
<comment type="subcellular location">
    <subcellularLocation>
        <location evidence="1">Membrane</location>
        <topology evidence="1">Single-pass type I membrane protein</topology>
    </subcellularLocation>
</comment>
<dbReference type="InterPro" id="IPR036179">
    <property type="entry name" value="Ig-like_dom_sf"/>
</dbReference>
<dbReference type="CDD" id="cd00096">
    <property type="entry name" value="Ig"/>
    <property type="match status" value="1"/>
</dbReference>
<evidence type="ECO:0000313" key="10">
    <source>
        <dbReference type="Proteomes" id="UP001153954"/>
    </source>
</evidence>
<feature type="domain" description="Ig-like" evidence="8">
    <location>
        <begin position="191"/>
        <end position="286"/>
    </location>
</feature>
<keyword evidence="3" id="KW-1015">Disulfide bond</keyword>
<evidence type="ECO:0000256" key="5">
    <source>
        <dbReference type="ARBA" id="ARBA00023319"/>
    </source>
</evidence>
<feature type="region of interest" description="Disordered" evidence="6">
    <location>
        <begin position="452"/>
        <end position="518"/>
    </location>
</feature>
<evidence type="ECO:0000256" key="3">
    <source>
        <dbReference type="ARBA" id="ARBA00023157"/>
    </source>
</evidence>
<dbReference type="SMART" id="SM00409">
    <property type="entry name" value="IG"/>
    <property type="match status" value="3"/>
</dbReference>
<dbReference type="EMBL" id="CAKOGL010000020">
    <property type="protein sequence ID" value="CAH2098731.1"/>
    <property type="molecule type" value="Genomic_DNA"/>
</dbReference>
<evidence type="ECO:0000313" key="9">
    <source>
        <dbReference type="EMBL" id="CAH2098731.1"/>
    </source>
</evidence>
<dbReference type="SUPFAM" id="SSF48726">
    <property type="entry name" value="Immunoglobulin"/>
    <property type="match status" value="2"/>
</dbReference>
<dbReference type="Gene3D" id="2.60.40.10">
    <property type="entry name" value="Immunoglobulins"/>
    <property type="match status" value="3"/>
</dbReference>
<dbReference type="Pfam" id="PF13927">
    <property type="entry name" value="Ig_3"/>
    <property type="match status" value="3"/>
</dbReference>
<keyword evidence="4" id="KW-0325">Glycoprotein</keyword>
<dbReference type="SMART" id="SM00408">
    <property type="entry name" value="IGc2"/>
    <property type="match status" value="3"/>
</dbReference>
<gene>
    <name evidence="9" type="ORF">EEDITHA_LOCUS13817</name>
</gene>
<dbReference type="GO" id="GO:0005886">
    <property type="term" value="C:plasma membrane"/>
    <property type="evidence" value="ECO:0007669"/>
    <property type="project" value="TreeGrafter"/>
</dbReference>
<feature type="compositionally biased region" description="Polar residues" evidence="6">
    <location>
        <begin position="452"/>
        <end position="493"/>
    </location>
</feature>
<protein>
    <recommendedName>
        <fullName evidence="8">Ig-like domain-containing protein</fullName>
    </recommendedName>
</protein>
<reference evidence="9" key="1">
    <citation type="submission" date="2022-03" db="EMBL/GenBank/DDBJ databases">
        <authorList>
            <person name="Tunstrom K."/>
        </authorList>
    </citation>
    <scope>NUCLEOTIDE SEQUENCE</scope>
</reference>
<dbReference type="InterPro" id="IPR003598">
    <property type="entry name" value="Ig_sub2"/>
</dbReference>
<evidence type="ECO:0000256" key="2">
    <source>
        <dbReference type="ARBA" id="ARBA00023136"/>
    </source>
</evidence>
<dbReference type="InterPro" id="IPR013783">
    <property type="entry name" value="Ig-like_fold"/>
</dbReference>
<dbReference type="PANTHER" id="PTHR11640:SF31">
    <property type="entry name" value="IRREGULAR CHIASM C-ROUGHEST PROTEIN-RELATED"/>
    <property type="match status" value="1"/>
</dbReference>
<dbReference type="AlphaFoldDB" id="A0AAU9UGJ0"/>
<dbReference type="InterPro" id="IPR003599">
    <property type="entry name" value="Ig_sub"/>
</dbReference>
<dbReference type="GO" id="GO:0005911">
    <property type="term" value="C:cell-cell junction"/>
    <property type="evidence" value="ECO:0007669"/>
    <property type="project" value="TreeGrafter"/>
</dbReference>
<evidence type="ECO:0000256" key="4">
    <source>
        <dbReference type="ARBA" id="ARBA00023180"/>
    </source>
</evidence>
<dbReference type="InterPro" id="IPR007110">
    <property type="entry name" value="Ig-like_dom"/>
</dbReference>
<keyword evidence="7" id="KW-1133">Transmembrane helix</keyword>
<dbReference type="InterPro" id="IPR051275">
    <property type="entry name" value="Cell_adhesion_signaling"/>
</dbReference>
<evidence type="ECO:0000259" key="8">
    <source>
        <dbReference type="PROSITE" id="PS50835"/>
    </source>
</evidence>
<keyword evidence="5" id="KW-0393">Immunoglobulin domain</keyword>
<comment type="caution">
    <text evidence="9">The sequence shown here is derived from an EMBL/GenBank/DDBJ whole genome shotgun (WGS) entry which is preliminary data.</text>
</comment>
<feature type="transmembrane region" description="Helical" evidence="7">
    <location>
        <begin position="291"/>
        <end position="316"/>
    </location>
</feature>
<feature type="domain" description="Ig-like" evidence="8">
    <location>
        <begin position="105"/>
        <end position="186"/>
    </location>
</feature>
<proteinExistence type="predicted"/>
<dbReference type="GO" id="GO:0098609">
    <property type="term" value="P:cell-cell adhesion"/>
    <property type="evidence" value="ECO:0007669"/>
    <property type="project" value="TreeGrafter"/>
</dbReference>
<sequence>MLGSFSRNRNNAPLKVTYAPRVKVHVNHGKRVLEGKDAVINCAADGNPNILTYKWFINGVLSGNTSELKITNVTKTHNGAALKCVVQNQVGRNEDIGYLRVTYPPSFRNRPKDVEAEIGKSVTLSCDVDGYPAPEIEWLHYEEDTNIRVGKTANLTLTVDTHTVGRYLCKASIEGYPDIESEASVFIKGPPKIISNHTQFGSQGDTVNIECAAFAVPRIDNIVWTFDGREIDTIHDQDYAFLEELQSGGIVNSTLTIRESQSKHFGVYKCNVSNDYGSDSIEIVLKSNKSFPLLLILFGVTSGTIMVAVVIMSVILCQRKQRKNKQVQVTEKPDVTVTAEELFKENDRNSNISDLKLELRQANGSCEIDYSNTGSDSTLCSNAKLGSGIPLAGSVPLSSINQSNTYQPYRYSNDYTDPAYSDCYKVNGFGNGYQTYVHYGHDYTPGSLRVQSPTMGSDKLTPNRSINGSLPRSVDTPSVQYNASNGSQSNSLQRAAKRQDSSSALNNLPNEGARVPNGGIIQGVDVRYAATYGNPHLRAGLSTVNTAKPASTPAPPPYSSVRSSVIIPSGTSSHSITSPTSLASPQCATSPITNSTLSTDSVQPTVSYDTDNHCYDINIY</sequence>
<keyword evidence="2 7" id="KW-0472">Membrane</keyword>
<dbReference type="Proteomes" id="UP001153954">
    <property type="component" value="Unassembled WGS sequence"/>
</dbReference>
<name>A0AAU9UGJ0_EUPED</name>
<evidence type="ECO:0000256" key="7">
    <source>
        <dbReference type="SAM" id="Phobius"/>
    </source>
</evidence>
<keyword evidence="7" id="KW-0812">Transmembrane</keyword>
<evidence type="ECO:0000256" key="1">
    <source>
        <dbReference type="ARBA" id="ARBA00004479"/>
    </source>
</evidence>
<keyword evidence="10" id="KW-1185">Reference proteome</keyword>
<dbReference type="PANTHER" id="PTHR11640">
    <property type="entry name" value="NEPHRIN"/>
    <property type="match status" value="1"/>
</dbReference>
<dbReference type="PROSITE" id="PS50835">
    <property type="entry name" value="IG_LIKE"/>
    <property type="match status" value="3"/>
</dbReference>